<name>A0ABC8SEC4_9AQUA</name>
<keyword evidence="3" id="KW-1185">Reference proteome</keyword>
<evidence type="ECO:0000313" key="2">
    <source>
        <dbReference type="EMBL" id="CAK9153504.1"/>
    </source>
</evidence>
<organism evidence="2 3">
    <name type="scientific">Ilex paraguariensis</name>
    <name type="common">yerba mate</name>
    <dbReference type="NCBI Taxonomy" id="185542"/>
    <lineage>
        <taxon>Eukaryota</taxon>
        <taxon>Viridiplantae</taxon>
        <taxon>Streptophyta</taxon>
        <taxon>Embryophyta</taxon>
        <taxon>Tracheophyta</taxon>
        <taxon>Spermatophyta</taxon>
        <taxon>Magnoliopsida</taxon>
        <taxon>eudicotyledons</taxon>
        <taxon>Gunneridae</taxon>
        <taxon>Pentapetalae</taxon>
        <taxon>asterids</taxon>
        <taxon>campanulids</taxon>
        <taxon>Aquifoliales</taxon>
        <taxon>Aquifoliaceae</taxon>
        <taxon>Ilex</taxon>
    </lineage>
</organism>
<proteinExistence type="predicted"/>
<dbReference type="PANTHER" id="PTHR33827:SF2">
    <property type="entry name" value="PROTEIN SAWADEE HOMEODOMAIN HOMOLOG 1"/>
    <property type="match status" value="1"/>
</dbReference>
<dbReference type="InterPro" id="IPR039276">
    <property type="entry name" value="SHH1/2"/>
</dbReference>
<dbReference type="AlphaFoldDB" id="A0ABC8SEC4"/>
<dbReference type="Gene3D" id="2.40.50.40">
    <property type="match status" value="1"/>
</dbReference>
<gene>
    <name evidence="2" type="ORF">ILEXP_LOCUS21772</name>
</gene>
<accession>A0ABC8SEC4</accession>
<dbReference type="PANTHER" id="PTHR33827">
    <property type="entry name" value="PROTEIN SAWADEE HOMEODOMAIN HOMOLOG 2"/>
    <property type="match status" value="1"/>
</dbReference>
<dbReference type="Proteomes" id="UP001642360">
    <property type="component" value="Unassembled WGS sequence"/>
</dbReference>
<comment type="caution">
    <text evidence="2">The sequence shown here is derived from an EMBL/GenBank/DDBJ whole genome shotgun (WGS) entry which is preliminary data.</text>
</comment>
<dbReference type="InterPro" id="IPR032001">
    <property type="entry name" value="SAWADEE_dom"/>
</dbReference>
<dbReference type="Gene3D" id="2.30.30.140">
    <property type="match status" value="1"/>
</dbReference>
<evidence type="ECO:0000259" key="1">
    <source>
        <dbReference type="Pfam" id="PF16719"/>
    </source>
</evidence>
<dbReference type="EMBL" id="CAUOFW020002403">
    <property type="protein sequence ID" value="CAK9153504.1"/>
    <property type="molecule type" value="Genomic_DNA"/>
</dbReference>
<sequence length="105" mass="12321">MVVNEVRVRFSGFGNGEDEWVNVKRAVRERSIPLEPSECHRVKVGDIVLCYRENEDHALYSDARVVEIERKLHDIKGCRCIFVVRFNYDHAEEKVELSRICCRPT</sequence>
<protein>
    <recommendedName>
        <fullName evidence="1">SAWADEE domain-containing protein</fullName>
    </recommendedName>
</protein>
<feature type="domain" description="SAWADEE" evidence="1">
    <location>
        <begin position="5"/>
        <end position="101"/>
    </location>
</feature>
<dbReference type="Pfam" id="PF16719">
    <property type="entry name" value="SAWADEE"/>
    <property type="match status" value="1"/>
</dbReference>
<reference evidence="2 3" key="1">
    <citation type="submission" date="2024-02" db="EMBL/GenBank/DDBJ databases">
        <authorList>
            <person name="Vignale AGUSTIN F."/>
            <person name="Sosa J E."/>
            <person name="Modenutti C."/>
        </authorList>
    </citation>
    <scope>NUCLEOTIDE SEQUENCE [LARGE SCALE GENOMIC DNA]</scope>
</reference>
<evidence type="ECO:0000313" key="3">
    <source>
        <dbReference type="Proteomes" id="UP001642360"/>
    </source>
</evidence>